<dbReference type="NCBIfam" id="TIGR01568">
    <property type="entry name" value="A_thal_3678"/>
    <property type="match status" value="1"/>
</dbReference>
<feature type="compositionally biased region" description="Polar residues" evidence="7">
    <location>
        <begin position="53"/>
        <end position="64"/>
    </location>
</feature>
<feature type="domain" description="OVATE" evidence="8">
    <location>
        <begin position="293"/>
        <end position="352"/>
    </location>
</feature>
<gene>
    <name evidence="9" type="ORF">VFH_VI135840</name>
</gene>
<keyword evidence="3 6" id="KW-0805">Transcription regulation</keyword>
<evidence type="ECO:0000259" key="8">
    <source>
        <dbReference type="PROSITE" id="PS51754"/>
    </source>
</evidence>
<dbReference type="PANTHER" id="PTHR33057">
    <property type="entry name" value="TRANSCRIPTION REPRESSOR OFP7-RELATED"/>
    <property type="match status" value="1"/>
</dbReference>
<evidence type="ECO:0000313" key="10">
    <source>
        <dbReference type="Proteomes" id="UP001157006"/>
    </source>
</evidence>
<feature type="compositionally biased region" description="Low complexity" evidence="7">
    <location>
        <begin position="8"/>
        <end position="17"/>
    </location>
</feature>
<comment type="subcellular location">
    <subcellularLocation>
        <location evidence="1 6">Nucleus</location>
    </subcellularLocation>
</comment>
<protein>
    <recommendedName>
        <fullName evidence="6">Transcription repressor</fullName>
    </recommendedName>
    <alternativeName>
        <fullName evidence="6">Ovate family protein</fullName>
    </alternativeName>
</protein>
<feature type="compositionally biased region" description="Basic and acidic residues" evidence="7">
    <location>
        <begin position="41"/>
        <end position="51"/>
    </location>
</feature>
<dbReference type="InterPro" id="IPR038933">
    <property type="entry name" value="Ovate"/>
</dbReference>
<dbReference type="AlphaFoldDB" id="A0AAV1BAJ3"/>
<comment type="function">
    <text evidence="6">Transcriptional repressor that regulates multiple aspects of plant growth and development.</text>
</comment>
<dbReference type="PROSITE" id="PS51754">
    <property type="entry name" value="OVATE"/>
    <property type="match status" value="1"/>
</dbReference>
<evidence type="ECO:0000256" key="2">
    <source>
        <dbReference type="ARBA" id="ARBA00022491"/>
    </source>
</evidence>
<dbReference type="GO" id="GO:0005634">
    <property type="term" value="C:nucleus"/>
    <property type="evidence" value="ECO:0007669"/>
    <property type="project" value="UniProtKB-SubCell"/>
</dbReference>
<dbReference type="Pfam" id="PF04844">
    <property type="entry name" value="Ovate"/>
    <property type="match status" value="1"/>
</dbReference>
<evidence type="ECO:0000256" key="6">
    <source>
        <dbReference type="RuleBase" id="RU367028"/>
    </source>
</evidence>
<feature type="region of interest" description="Disordered" evidence="7">
    <location>
        <begin position="39"/>
        <end position="74"/>
    </location>
</feature>
<dbReference type="Proteomes" id="UP001157006">
    <property type="component" value="Chromosome 6"/>
</dbReference>
<dbReference type="EMBL" id="OX451741">
    <property type="protein sequence ID" value="CAI8618708.1"/>
    <property type="molecule type" value="Genomic_DNA"/>
</dbReference>
<keyword evidence="5 6" id="KW-0539">Nucleus</keyword>
<keyword evidence="4 6" id="KW-0804">Transcription</keyword>
<accession>A0AAV1BAJ3</accession>
<evidence type="ECO:0000256" key="1">
    <source>
        <dbReference type="ARBA" id="ARBA00004123"/>
    </source>
</evidence>
<sequence>MKWGGRKASSAAASSSSKPSFISHVSPFTWLSKFKQMKINSDSETKPEKPKQNAASDNSSSQFPHGNRGRFYRGGDGDDDAFWRLSFGEEVTDEQKKKSKDIMKPIVYNSEAKRNGRRRRREDKDLMNETKSAKELEYLKKRYERKAQKVIQDQLLKLQNTEEEEQFASSKCKSLEKDELQFESPRTRLFSPYVDAESSNLGLGSIRENGMKQCDEFKVKGNKKRESVHVSRELHRRKPKQSSKVRVHSPKMATKVEICKIKAIEDKKKAKLKMKKQEEIVEETEKGLDSFAVVKRSLDPQQDFRDSMIEMIKEKQISEPEEMEELLACYLSLNSNEYHDLIIKVFRQVWLYMSQSSLCTKSDKQCCYYD</sequence>
<organism evidence="9 10">
    <name type="scientific">Vicia faba</name>
    <name type="common">Broad bean</name>
    <name type="synonym">Faba vulgaris</name>
    <dbReference type="NCBI Taxonomy" id="3906"/>
    <lineage>
        <taxon>Eukaryota</taxon>
        <taxon>Viridiplantae</taxon>
        <taxon>Streptophyta</taxon>
        <taxon>Embryophyta</taxon>
        <taxon>Tracheophyta</taxon>
        <taxon>Spermatophyta</taxon>
        <taxon>Magnoliopsida</taxon>
        <taxon>eudicotyledons</taxon>
        <taxon>Gunneridae</taxon>
        <taxon>Pentapetalae</taxon>
        <taxon>rosids</taxon>
        <taxon>fabids</taxon>
        <taxon>Fabales</taxon>
        <taxon>Fabaceae</taxon>
        <taxon>Papilionoideae</taxon>
        <taxon>50 kb inversion clade</taxon>
        <taxon>NPAAA clade</taxon>
        <taxon>Hologalegina</taxon>
        <taxon>IRL clade</taxon>
        <taxon>Fabeae</taxon>
        <taxon>Vicia</taxon>
    </lineage>
</organism>
<keyword evidence="2 6" id="KW-0678">Repressor</keyword>
<dbReference type="GO" id="GO:0045892">
    <property type="term" value="P:negative regulation of DNA-templated transcription"/>
    <property type="evidence" value="ECO:0007669"/>
    <property type="project" value="UniProtKB-UniRule"/>
</dbReference>
<reference evidence="9 10" key="1">
    <citation type="submission" date="2023-01" db="EMBL/GenBank/DDBJ databases">
        <authorList>
            <person name="Kreplak J."/>
        </authorList>
    </citation>
    <scope>NUCLEOTIDE SEQUENCE [LARGE SCALE GENOMIC DNA]</scope>
</reference>
<evidence type="ECO:0000256" key="7">
    <source>
        <dbReference type="SAM" id="MobiDB-lite"/>
    </source>
</evidence>
<name>A0AAV1BAJ3_VICFA</name>
<proteinExistence type="predicted"/>
<feature type="compositionally biased region" description="Basic and acidic residues" evidence="7">
    <location>
        <begin position="93"/>
        <end position="103"/>
    </location>
</feature>
<dbReference type="InterPro" id="IPR006458">
    <property type="entry name" value="Ovate_C"/>
</dbReference>
<feature type="region of interest" description="Disordered" evidence="7">
    <location>
        <begin position="1"/>
        <end position="23"/>
    </location>
</feature>
<evidence type="ECO:0000256" key="5">
    <source>
        <dbReference type="ARBA" id="ARBA00023242"/>
    </source>
</evidence>
<feature type="region of interest" description="Disordered" evidence="7">
    <location>
        <begin position="91"/>
        <end position="130"/>
    </location>
</feature>
<evidence type="ECO:0000313" key="9">
    <source>
        <dbReference type="EMBL" id="CAI8618708.1"/>
    </source>
</evidence>
<keyword evidence="10" id="KW-1185">Reference proteome</keyword>
<evidence type="ECO:0000256" key="3">
    <source>
        <dbReference type="ARBA" id="ARBA00023015"/>
    </source>
</evidence>
<dbReference type="PANTHER" id="PTHR33057:SF82">
    <property type="entry name" value="TRANSCRIPTION REPRESSOR OFP5"/>
    <property type="match status" value="1"/>
</dbReference>
<evidence type="ECO:0000256" key="4">
    <source>
        <dbReference type="ARBA" id="ARBA00023163"/>
    </source>
</evidence>